<feature type="transmembrane region" description="Helical" evidence="8">
    <location>
        <begin position="285"/>
        <end position="304"/>
    </location>
</feature>
<keyword evidence="5 8" id="KW-0812">Transmembrane</keyword>
<protein>
    <recommendedName>
        <fullName evidence="8">L-lactate permease</fullName>
    </recommendedName>
</protein>
<name>A0A2N7PIZ1_9BACT</name>
<feature type="transmembrane region" description="Helical" evidence="8">
    <location>
        <begin position="6"/>
        <end position="21"/>
    </location>
</feature>
<dbReference type="GO" id="GO:0005886">
    <property type="term" value="C:plasma membrane"/>
    <property type="evidence" value="ECO:0007669"/>
    <property type="project" value="UniProtKB-SubCell"/>
</dbReference>
<evidence type="ECO:0000256" key="2">
    <source>
        <dbReference type="ARBA" id="ARBA00010100"/>
    </source>
</evidence>
<comment type="similarity">
    <text evidence="2 8">Belongs to the lactate permease family.</text>
</comment>
<evidence type="ECO:0000256" key="8">
    <source>
        <dbReference type="RuleBase" id="RU365092"/>
    </source>
</evidence>
<feature type="transmembrane region" description="Helical" evidence="8">
    <location>
        <begin position="220"/>
        <end position="241"/>
    </location>
</feature>
<keyword evidence="7 8" id="KW-0472">Membrane</keyword>
<keyword evidence="6 8" id="KW-1133">Transmembrane helix</keyword>
<evidence type="ECO:0000256" key="5">
    <source>
        <dbReference type="ARBA" id="ARBA00022692"/>
    </source>
</evidence>
<accession>A0A2N7PIZ1</accession>
<evidence type="ECO:0000256" key="4">
    <source>
        <dbReference type="ARBA" id="ARBA00022475"/>
    </source>
</evidence>
<feature type="transmembrane region" description="Helical" evidence="8">
    <location>
        <begin position="467"/>
        <end position="487"/>
    </location>
</feature>
<feature type="transmembrane region" description="Helical" evidence="8">
    <location>
        <begin position="247"/>
        <end position="264"/>
    </location>
</feature>
<feature type="transmembrane region" description="Helical" evidence="8">
    <location>
        <begin position="182"/>
        <end position="208"/>
    </location>
</feature>
<dbReference type="GO" id="GO:0015129">
    <property type="term" value="F:lactate transmembrane transporter activity"/>
    <property type="evidence" value="ECO:0007669"/>
    <property type="project" value="UniProtKB-UniRule"/>
</dbReference>
<comment type="subcellular location">
    <subcellularLocation>
        <location evidence="1 8">Cell membrane</location>
        <topology evidence="1 8">Multi-pass membrane protein</topology>
    </subcellularLocation>
</comment>
<reference evidence="9 10" key="1">
    <citation type="submission" date="2018-01" db="EMBL/GenBank/DDBJ databases">
        <title>Metagenomic assembled genomes from two thermal pools in the Uzon Caldera, Kamchatka, Russia.</title>
        <authorList>
            <person name="Wilkins L."/>
            <person name="Ettinger C."/>
        </authorList>
    </citation>
    <scope>NUCLEOTIDE SEQUENCE [LARGE SCALE GENOMIC DNA]</scope>
    <source>
        <strain evidence="9">ZAV-15</strain>
    </source>
</reference>
<gene>
    <name evidence="9" type="ORF">C0197_05075</name>
</gene>
<keyword evidence="3 8" id="KW-0813">Transport</keyword>
<feature type="transmembrane region" description="Helical" evidence="8">
    <location>
        <begin position="49"/>
        <end position="77"/>
    </location>
</feature>
<feature type="transmembrane region" description="Helical" evidence="8">
    <location>
        <begin position="507"/>
        <end position="530"/>
    </location>
</feature>
<comment type="function">
    <text evidence="8">Uptake of L-lactate across the membrane. Can also transport D-lactate and glycolate.</text>
</comment>
<evidence type="ECO:0000256" key="6">
    <source>
        <dbReference type="ARBA" id="ARBA00022989"/>
    </source>
</evidence>
<dbReference type="PANTHER" id="PTHR30003">
    <property type="entry name" value="L-LACTATE PERMEASE"/>
    <property type="match status" value="1"/>
</dbReference>
<organism evidence="9 10">
    <name type="scientific">Caldimicrobium thiodismutans</name>
    <dbReference type="NCBI Taxonomy" id="1653476"/>
    <lineage>
        <taxon>Bacteria</taxon>
        <taxon>Pseudomonadati</taxon>
        <taxon>Thermodesulfobacteriota</taxon>
        <taxon>Thermodesulfobacteria</taxon>
        <taxon>Thermodesulfobacteriales</taxon>
        <taxon>Thermodesulfobacteriaceae</taxon>
        <taxon>Caldimicrobium</taxon>
    </lineage>
</organism>
<feature type="transmembrane region" description="Helical" evidence="8">
    <location>
        <begin position="374"/>
        <end position="392"/>
    </location>
</feature>
<feature type="transmembrane region" description="Helical" evidence="8">
    <location>
        <begin position="102"/>
        <end position="120"/>
    </location>
</feature>
<dbReference type="Pfam" id="PF02652">
    <property type="entry name" value="Lactate_perm"/>
    <property type="match status" value="1"/>
</dbReference>
<dbReference type="Proteomes" id="UP000235731">
    <property type="component" value="Unassembled WGS sequence"/>
</dbReference>
<evidence type="ECO:0000256" key="1">
    <source>
        <dbReference type="ARBA" id="ARBA00004651"/>
    </source>
</evidence>
<evidence type="ECO:0000313" key="9">
    <source>
        <dbReference type="EMBL" id="PMP62055.1"/>
    </source>
</evidence>
<evidence type="ECO:0000313" key="10">
    <source>
        <dbReference type="Proteomes" id="UP000235731"/>
    </source>
</evidence>
<feature type="transmembrane region" description="Helical" evidence="8">
    <location>
        <begin position="26"/>
        <end position="43"/>
    </location>
</feature>
<dbReference type="GO" id="GO:0015295">
    <property type="term" value="F:solute:proton symporter activity"/>
    <property type="evidence" value="ECO:0007669"/>
    <property type="project" value="TreeGrafter"/>
</dbReference>
<dbReference type="EMBL" id="PNIE01000070">
    <property type="protein sequence ID" value="PMP62055.1"/>
    <property type="molecule type" value="Genomic_DNA"/>
</dbReference>
<feature type="transmembrane region" description="Helical" evidence="8">
    <location>
        <begin position="333"/>
        <end position="353"/>
    </location>
</feature>
<comment type="caution">
    <text evidence="9">The sequence shown here is derived from an EMBL/GenBank/DDBJ whole genome shotgun (WGS) entry which is preliminary data.</text>
</comment>
<dbReference type="InterPro" id="IPR003804">
    <property type="entry name" value="Lactate_perm"/>
</dbReference>
<dbReference type="PANTHER" id="PTHR30003:SF2">
    <property type="entry name" value="L-LACTATE PERMEASE"/>
    <property type="match status" value="1"/>
</dbReference>
<evidence type="ECO:0000256" key="7">
    <source>
        <dbReference type="ARBA" id="ARBA00023136"/>
    </source>
</evidence>
<sequence length="534" mass="58837">MAFFLAIFPIIIVLIGMIFFHRSGTFVSIIGWILSAILATTYFHTPWEVVLGASLVGIIKALGITLAVIFTMFLIFLMRETMALSKIIEYVKGIAKTKEEQTLFLGMGFGSLSTSLGMVTPAMFPPIFRLLGFSPLAAIAVSILCYDPLTSFALFSIPITLPAEVAFKVFKINPPGIDSLQAFIWDFTFKITAFLPLISVAFAWLMLWTVGGKEAIRKNWLAATLSGLVLSLSALILAWLRLVPVEVIGIFSGLLTMLFVNLYYRQRNHREKQEDLKPILNKRELLWASSPILLLILLSFIVNFPQIKGYLSNVLGDKEVILVFADKKEDLNILSSVWFWIFVVCILSIFILRPSKETLGRVTKLWITRIGGPFLAYSLFFAVAFIMAWSAMEVVDGKLVPTPYFKEYNMNVIIAGTLAKLFGSAYPLVVPFLGLIGTFVGGSTTASNVLFAKIQWGTTLQTLGPQAFMWIFAAHAVGGGIASAITPSKITNAAATIGVSGREEGKFIKATLIPVTLITLVTGLLLMLYFKIFG</sequence>
<dbReference type="AlphaFoldDB" id="A0A2N7PIZ1"/>
<proteinExistence type="inferred from homology"/>
<feature type="transmembrane region" description="Helical" evidence="8">
    <location>
        <begin position="425"/>
        <end position="446"/>
    </location>
</feature>
<keyword evidence="4 8" id="KW-1003">Cell membrane</keyword>
<evidence type="ECO:0000256" key="3">
    <source>
        <dbReference type="ARBA" id="ARBA00022448"/>
    </source>
</evidence>